<protein>
    <submittedName>
        <fullName evidence="2">Uncharacterized protein</fullName>
    </submittedName>
</protein>
<feature type="region of interest" description="Disordered" evidence="1">
    <location>
        <begin position="1130"/>
        <end position="1257"/>
    </location>
</feature>
<feature type="compositionally biased region" description="Low complexity" evidence="1">
    <location>
        <begin position="656"/>
        <end position="673"/>
    </location>
</feature>
<name>A0A4Q1BB77_TREME</name>
<evidence type="ECO:0000313" key="3">
    <source>
        <dbReference type="Proteomes" id="UP000289152"/>
    </source>
</evidence>
<feature type="compositionally biased region" description="Basic and acidic residues" evidence="1">
    <location>
        <begin position="188"/>
        <end position="198"/>
    </location>
</feature>
<feature type="compositionally biased region" description="Polar residues" evidence="1">
    <location>
        <begin position="1232"/>
        <end position="1244"/>
    </location>
</feature>
<feature type="region of interest" description="Disordered" evidence="1">
    <location>
        <begin position="188"/>
        <end position="310"/>
    </location>
</feature>
<accession>A0A4Q1BB77</accession>
<dbReference type="EMBL" id="SDIL01000145">
    <property type="protein sequence ID" value="RXK35307.1"/>
    <property type="molecule type" value="Genomic_DNA"/>
</dbReference>
<comment type="caution">
    <text evidence="2">The sequence shown here is derived from an EMBL/GenBank/DDBJ whole genome shotgun (WGS) entry which is preliminary data.</text>
</comment>
<sequence length="1335" mass="146946">MTSPLRRPILHKSNSSISYLPEVPETALTSTGWRIGERGLKKWFVIVDYGVELDVGHSEAGGSVLSLLQPTAHQQLIHILPTLGLPSPTGLSLHLSFPSPTGSLPKILDSHWLPLFSPYLSPQTEDHLSTSSTSFGGLPIVARLTLIVDKRQARWWEAWRKDPTEGTVARYVAVKDLSRLRETDLTEDITRHTEKHNEFTTSALRPPPRPSLHTSPLEQPTPSVQDTLLSRNREPKETTTVTNDSKEPLEPRRQLTLPNSPSGSTTETIKKKRSPKPAPLDLVPLTKTFSSSENPPSPPESGATFGTTPLTHSHSIPLVLPSPHILTTSPHSSIHVYYPYDGPHTSPDPRLPPRYPLLLDSPLSSPPYSIVSSRGPGTPHRVPHDPQGPSDWVHTPGVGEGFSREVNGLFPTSWLLLQRSDEEDDGDEEGRHWPYGLETPIQDYWEGHEVITPLEKDGNTSEREFGKELEVSSSGHGHHPSTHIKPYMGLDPWKDVWPMFDVGVDQASERPLELVTGHHPVVTEEPPHATISNSTNSGRMLAEEVNAKRIDVREGKEAPPKSDVDREPVGHSVDTYISMSPRIPSLNFPPTLFVLPSQTPESQVSRPITLPSPEVVLHERTMVETVSLEDEPTLSAQPRPIRQRPMPILPPAKPMTSFTPSYSPSSSSSSHPSSPSPFPEVLATTKSPLRPTHSKLDSTSSITTPLPSTLERRKTTPRPARTESIPKPPTRAQTIIRPSESLPPSSFYNQNQNNRQSTVSINSIASNTSKTPKRPLKRLSQTLGFFSEGDVGFAMPLNCPREVGKTNWNNSNLSMGHSFYPNFEIYPPRWRGKKGYPNLVIYPPIHTQSVTPKKIKILPHIHLYPQLVIYPSSGQGRINKRREEVQILPQIHLYPQLDIYPSSRHSRNGKKPEDVQILPHIHLYPQLVIYPSSGQIGNIKKPEEIQILPDIHLYPQLVIYPCPPNLSENGVIKPDDILVLPQLHLYPQLLIYPKSSKTTITASMDTSVFSGVVSPISNPVDEKLRIGERDTLPVRAGRKTHEQLVQEVMRAREIAKLTIFPQPHAATNIVQSPSSTLPSGSQKKADVLGSETILNLSRSTINKPKRLSGLPASPAESYLALKASLARIQTTTTAPPRPPRHTRDVSNTTSGSRTPASNLQTPTSPLSTPHTAIPHGKVLPVAPSPTPVTGGIKGLPLPELPVPSNHPTQRVRMSPGHLSHTRNDSMNAGVHSRTSSQSSLASPETTPRPWTPARTRSSTLVADRMKSLLDHQQSPPPAPPAVRYTRSGTVSGGISPMSSRPPTAPLPPLPPMPPGANERSKTVGKLPNSMFKNWV</sequence>
<dbReference type="OrthoDB" id="2597022at2759"/>
<feature type="region of interest" description="Disordered" evidence="1">
    <location>
        <begin position="624"/>
        <end position="775"/>
    </location>
</feature>
<feature type="compositionally biased region" description="Polar residues" evidence="1">
    <location>
        <begin position="212"/>
        <end position="230"/>
    </location>
</feature>
<feature type="compositionally biased region" description="Polar residues" evidence="1">
    <location>
        <begin position="1145"/>
        <end position="1170"/>
    </location>
</feature>
<organism evidence="2 3">
    <name type="scientific">Tremella mesenterica</name>
    <name type="common">Jelly fungus</name>
    <dbReference type="NCBI Taxonomy" id="5217"/>
    <lineage>
        <taxon>Eukaryota</taxon>
        <taxon>Fungi</taxon>
        <taxon>Dikarya</taxon>
        <taxon>Basidiomycota</taxon>
        <taxon>Agaricomycotina</taxon>
        <taxon>Tremellomycetes</taxon>
        <taxon>Tremellales</taxon>
        <taxon>Tremellaceae</taxon>
        <taxon>Tremella</taxon>
    </lineage>
</organism>
<feature type="compositionally biased region" description="Basic and acidic residues" evidence="1">
    <location>
        <begin position="244"/>
        <end position="253"/>
    </location>
</feature>
<evidence type="ECO:0000256" key="1">
    <source>
        <dbReference type="SAM" id="MobiDB-lite"/>
    </source>
</evidence>
<dbReference type="Proteomes" id="UP000289152">
    <property type="component" value="Unassembled WGS sequence"/>
</dbReference>
<feature type="compositionally biased region" description="Low complexity" evidence="1">
    <location>
        <begin position="1245"/>
        <end position="1257"/>
    </location>
</feature>
<feature type="region of interest" description="Disordered" evidence="1">
    <location>
        <begin position="367"/>
        <end position="390"/>
    </location>
</feature>
<evidence type="ECO:0000313" key="2">
    <source>
        <dbReference type="EMBL" id="RXK35307.1"/>
    </source>
</evidence>
<proteinExistence type="predicted"/>
<reference evidence="2 3" key="1">
    <citation type="submission" date="2016-06" db="EMBL/GenBank/DDBJ databases">
        <title>Evolution of pathogenesis and genome organization in the Tremellales.</title>
        <authorList>
            <person name="Cuomo C."/>
            <person name="Litvintseva A."/>
            <person name="Heitman J."/>
            <person name="Chen Y."/>
            <person name="Sun S."/>
            <person name="Springer D."/>
            <person name="Dromer F."/>
            <person name="Young S."/>
            <person name="Zeng Q."/>
            <person name="Chapman S."/>
            <person name="Gujja S."/>
            <person name="Saif S."/>
            <person name="Birren B."/>
        </authorList>
    </citation>
    <scope>NUCLEOTIDE SEQUENCE [LARGE SCALE GENOMIC DNA]</scope>
    <source>
        <strain evidence="2 3">ATCC 28783</strain>
    </source>
</reference>
<feature type="region of interest" description="Disordered" evidence="1">
    <location>
        <begin position="1269"/>
        <end position="1330"/>
    </location>
</feature>
<dbReference type="VEuPathDB" id="FungiDB:TREMEDRAFT_59335"/>
<dbReference type="InParanoid" id="A0A4Q1BB77"/>
<feature type="compositionally biased region" description="Polar residues" evidence="1">
    <location>
        <begin position="742"/>
        <end position="770"/>
    </location>
</feature>
<gene>
    <name evidence="2" type="ORF">M231_07446</name>
</gene>
<feature type="compositionally biased region" description="Low complexity" evidence="1">
    <location>
        <begin position="698"/>
        <end position="709"/>
    </location>
</feature>
<feature type="compositionally biased region" description="Pro residues" evidence="1">
    <location>
        <begin position="1302"/>
        <end position="1314"/>
    </location>
</feature>
<feature type="compositionally biased region" description="Low complexity" evidence="1">
    <location>
        <begin position="637"/>
        <end position="646"/>
    </location>
</feature>
<feature type="compositionally biased region" description="Polar residues" evidence="1">
    <location>
        <begin position="256"/>
        <end position="267"/>
    </location>
</feature>
<keyword evidence="3" id="KW-1185">Reference proteome</keyword>